<comment type="caution">
    <text evidence="1">The sequence shown here is derived from an EMBL/GenBank/DDBJ whole genome shotgun (WGS) entry which is preliminary data.</text>
</comment>
<sequence>MDLRNYIADKKQLQRSLLTFLDQEDTEGEENYQNLTNLIHHQKFGQNKDELTAFLHLISQISANHHRTNNFHTKIDRVISILDNEIKENFINLELFHIFKRNKRILLYLIQNNLIFMDENIAKVLSKLKYRKLRYIHYFYPELKGFLTDPKLKKKIEEDISKYDDETFKRLREQGENDQEVCELIRNDSLNDFLSHSNDDVSNSIFETNMYLIKNKTSLIDYSAFFGSVEIFKYLLSNNDQITPELWFYAIHGQNLEIIKLLQEKKVRCRDHSFVTVLEESFKCHNGEVTKYVKDNLTTIRANQETDVLSRSTKYYDYENFPNNLNNQFAFCYLCQADYISLLRKIVNLSKRNFELNMSISSIPNFFLY</sequence>
<keyword evidence="2" id="KW-1185">Reference proteome</keyword>
<dbReference type="InterPro" id="IPR036770">
    <property type="entry name" value="Ankyrin_rpt-contain_sf"/>
</dbReference>
<organism evidence="1 2">
    <name type="scientific">Tritrichomonas musculus</name>
    <dbReference type="NCBI Taxonomy" id="1915356"/>
    <lineage>
        <taxon>Eukaryota</taxon>
        <taxon>Metamonada</taxon>
        <taxon>Parabasalia</taxon>
        <taxon>Tritrichomonadida</taxon>
        <taxon>Tritrichomonadidae</taxon>
        <taxon>Tritrichomonas</taxon>
    </lineage>
</organism>
<dbReference type="EMBL" id="JAPFFF010000067">
    <property type="protein sequence ID" value="KAK8836231.1"/>
    <property type="molecule type" value="Genomic_DNA"/>
</dbReference>
<gene>
    <name evidence="1" type="ORF">M9Y10_039863</name>
</gene>
<dbReference type="PANTHER" id="PTHR24159:SF5">
    <property type="entry name" value="ANK_REP_REGION DOMAIN-CONTAINING PROTEIN"/>
    <property type="match status" value="1"/>
</dbReference>
<evidence type="ECO:0000313" key="2">
    <source>
        <dbReference type="Proteomes" id="UP001470230"/>
    </source>
</evidence>
<dbReference type="SUPFAM" id="SSF48403">
    <property type="entry name" value="Ankyrin repeat"/>
    <property type="match status" value="1"/>
</dbReference>
<name>A0ABR2GQS2_9EUKA</name>
<evidence type="ECO:0008006" key="3">
    <source>
        <dbReference type="Google" id="ProtNLM"/>
    </source>
</evidence>
<dbReference type="PANTHER" id="PTHR24159">
    <property type="match status" value="1"/>
</dbReference>
<dbReference type="Proteomes" id="UP001470230">
    <property type="component" value="Unassembled WGS sequence"/>
</dbReference>
<accession>A0ABR2GQS2</accession>
<evidence type="ECO:0000313" key="1">
    <source>
        <dbReference type="EMBL" id="KAK8836231.1"/>
    </source>
</evidence>
<protein>
    <recommendedName>
        <fullName evidence="3">DUF3447 domain-containing protein</fullName>
    </recommendedName>
</protein>
<reference evidence="1 2" key="1">
    <citation type="submission" date="2024-04" db="EMBL/GenBank/DDBJ databases">
        <title>Tritrichomonas musculus Genome.</title>
        <authorList>
            <person name="Alves-Ferreira E."/>
            <person name="Grigg M."/>
            <person name="Lorenzi H."/>
            <person name="Galac M."/>
        </authorList>
    </citation>
    <scope>NUCLEOTIDE SEQUENCE [LARGE SCALE GENOMIC DNA]</scope>
    <source>
        <strain evidence="1 2">EAF2021</strain>
    </source>
</reference>
<proteinExistence type="predicted"/>